<dbReference type="EMBL" id="JAPWTJ010000316">
    <property type="protein sequence ID" value="KAJ8979770.1"/>
    <property type="molecule type" value="Genomic_DNA"/>
</dbReference>
<accession>A0ABQ9JNX7</accession>
<keyword evidence="2" id="KW-1185">Reference proteome</keyword>
<protein>
    <submittedName>
        <fullName evidence="1">Uncharacterized protein</fullName>
    </submittedName>
</protein>
<feature type="non-terminal residue" evidence="1">
    <location>
        <position position="1"/>
    </location>
</feature>
<gene>
    <name evidence="1" type="ORF">NQ317_015247</name>
</gene>
<reference evidence="1" key="1">
    <citation type="journal article" date="2023" name="Insect Mol. Biol.">
        <title>Genome sequencing provides insights into the evolution of gene families encoding plant cell wall-degrading enzymes in longhorned beetles.</title>
        <authorList>
            <person name="Shin N.R."/>
            <person name="Okamura Y."/>
            <person name="Kirsch R."/>
            <person name="Pauchet Y."/>
        </authorList>
    </citation>
    <scope>NUCLEOTIDE SEQUENCE</scope>
    <source>
        <strain evidence="1">MMC_N1</strain>
    </source>
</reference>
<name>A0ABQ9JNX7_9CUCU</name>
<organism evidence="1 2">
    <name type="scientific">Molorchus minor</name>
    <dbReference type="NCBI Taxonomy" id="1323400"/>
    <lineage>
        <taxon>Eukaryota</taxon>
        <taxon>Metazoa</taxon>
        <taxon>Ecdysozoa</taxon>
        <taxon>Arthropoda</taxon>
        <taxon>Hexapoda</taxon>
        <taxon>Insecta</taxon>
        <taxon>Pterygota</taxon>
        <taxon>Neoptera</taxon>
        <taxon>Endopterygota</taxon>
        <taxon>Coleoptera</taxon>
        <taxon>Polyphaga</taxon>
        <taxon>Cucujiformia</taxon>
        <taxon>Chrysomeloidea</taxon>
        <taxon>Cerambycidae</taxon>
        <taxon>Lamiinae</taxon>
        <taxon>Monochamini</taxon>
        <taxon>Molorchus</taxon>
    </lineage>
</organism>
<dbReference type="Proteomes" id="UP001162164">
    <property type="component" value="Unassembled WGS sequence"/>
</dbReference>
<comment type="caution">
    <text evidence="1">The sequence shown here is derived from an EMBL/GenBank/DDBJ whole genome shotgun (WGS) entry which is preliminary data.</text>
</comment>
<sequence>LNIINCTWCKNDENTYIHVIFSIETETSDRCEEILDMLKENHIGYRFSSTVSVMPCTIQFHGHENIRSKPNSKFTEGEDNELGLIEVECSGRPQMYLTNCFSSQFRLTFGILEEKKSIQLANCYSFPSSYSSPIRGDK</sequence>
<evidence type="ECO:0000313" key="2">
    <source>
        <dbReference type="Proteomes" id="UP001162164"/>
    </source>
</evidence>
<evidence type="ECO:0000313" key="1">
    <source>
        <dbReference type="EMBL" id="KAJ8979770.1"/>
    </source>
</evidence>
<proteinExistence type="predicted"/>